<dbReference type="PANTHER" id="PTHR12940:SF0">
    <property type="entry name" value="SPLICING FACTOR ESS-2 HOMOLOG"/>
    <property type="match status" value="1"/>
</dbReference>
<dbReference type="EMBL" id="CAJVPL010000098">
    <property type="protein sequence ID" value="CAG8446431.1"/>
    <property type="molecule type" value="Genomic_DNA"/>
</dbReference>
<evidence type="ECO:0000313" key="5">
    <source>
        <dbReference type="EMBL" id="CAG8446431.1"/>
    </source>
</evidence>
<evidence type="ECO:0000256" key="4">
    <source>
        <dbReference type="SAM" id="MobiDB-lite"/>
    </source>
</evidence>
<gene>
    <name evidence="5" type="ORF">AGERDE_LOCUS1445</name>
</gene>
<comment type="caution">
    <text evidence="5">The sequence shown here is derived from an EMBL/GenBank/DDBJ whole genome shotgun (WGS) entry which is preliminary data.</text>
</comment>
<sequence>MDQTPSKDLISLSTSDGVHIPSPKPTEVVLDEDSYTEAISEIIKRDYFPSLKTLEAQHGYLDALSSRDPTLLRDATRKLSKINTPLRKTPAATPIISRTPQRGEWDTPVSTRTTSTRITSATATTSPEKKYNTNLSLDAFQTKYTSEDNASYP</sequence>
<keyword evidence="6" id="KW-1185">Reference proteome</keyword>
<feature type="region of interest" description="Disordered" evidence="4">
    <location>
        <begin position="82"/>
        <end position="134"/>
    </location>
</feature>
<dbReference type="InterPro" id="IPR019148">
    <property type="entry name" value="Nuclear_protein_DGCR14_ESS-2"/>
</dbReference>
<comment type="subcellular location">
    <subcellularLocation>
        <location evidence="1">Nucleus</location>
    </subcellularLocation>
</comment>
<proteinExistence type="inferred from homology"/>
<evidence type="ECO:0000256" key="2">
    <source>
        <dbReference type="ARBA" id="ARBA00009072"/>
    </source>
</evidence>
<evidence type="ECO:0000256" key="1">
    <source>
        <dbReference type="ARBA" id="ARBA00004123"/>
    </source>
</evidence>
<dbReference type="Pfam" id="PF09751">
    <property type="entry name" value="Es2"/>
    <property type="match status" value="1"/>
</dbReference>
<dbReference type="OrthoDB" id="19679at2759"/>
<dbReference type="Proteomes" id="UP000789831">
    <property type="component" value="Unassembled WGS sequence"/>
</dbReference>
<evidence type="ECO:0000313" key="6">
    <source>
        <dbReference type="Proteomes" id="UP000789831"/>
    </source>
</evidence>
<dbReference type="GO" id="GO:0071013">
    <property type="term" value="C:catalytic step 2 spliceosome"/>
    <property type="evidence" value="ECO:0007669"/>
    <property type="project" value="TreeGrafter"/>
</dbReference>
<accession>A0A9N8VCL2</accession>
<feature type="region of interest" description="Disordered" evidence="4">
    <location>
        <begin position="1"/>
        <end position="26"/>
    </location>
</feature>
<organism evidence="5 6">
    <name type="scientific">Ambispora gerdemannii</name>
    <dbReference type="NCBI Taxonomy" id="144530"/>
    <lineage>
        <taxon>Eukaryota</taxon>
        <taxon>Fungi</taxon>
        <taxon>Fungi incertae sedis</taxon>
        <taxon>Mucoromycota</taxon>
        <taxon>Glomeromycotina</taxon>
        <taxon>Glomeromycetes</taxon>
        <taxon>Archaeosporales</taxon>
        <taxon>Ambisporaceae</taxon>
        <taxon>Ambispora</taxon>
    </lineage>
</organism>
<keyword evidence="3" id="KW-0539">Nucleus</keyword>
<dbReference type="PANTHER" id="PTHR12940">
    <property type="entry name" value="ES-2 PROTEIN - RELATED"/>
    <property type="match status" value="1"/>
</dbReference>
<comment type="similarity">
    <text evidence="2">Belongs to the ESS2 family.</text>
</comment>
<protein>
    <submittedName>
        <fullName evidence="5">5664_t:CDS:1</fullName>
    </submittedName>
</protein>
<feature type="compositionally biased region" description="Polar residues" evidence="4">
    <location>
        <begin position="1"/>
        <end position="16"/>
    </location>
</feature>
<feature type="compositionally biased region" description="Low complexity" evidence="4">
    <location>
        <begin position="110"/>
        <end position="126"/>
    </location>
</feature>
<dbReference type="AlphaFoldDB" id="A0A9N8VCL2"/>
<name>A0A9N8VCL2_9GLOM</name>
<reference evidence="5" key="1">
    <citation type="submission" date="2021-06" db="EMBL/GenBank/DDBJ databases">
        <authorList>
            <person name="Kallberg Y."/>
            <person name="Tangrot J."/>
            <person name="Rosling A."/>
        </authorList>
    </citation>
    <scope>NUCLEOTIDE SEQUENCE</scope>
    <source>
        <strain evidence="5">MT106</strain>
    </source>
</reference>
<evidence type="ECO:0000256" key="3">
    <source>
        <dbReference type="ARBA" id="ARBA00023242"/>
    </source>
</evidence>